<evidence type="ECO:0000313" key="3">
    <source>
        <dbReference type="EMBL" id="VVC36287.1"/>
    </source>
</evidence>
<dbReference type="EMBL" id="CABPRJ010001432">
    <property type="protein sequence ID" value="VVC36287.1"/>
    <property type="molecule type" value="Genomic_DNA"/>
</dbReference>
<dbReference type="PANTHER" id="PTHR12243:SF67">
    <property type="entry name" value="COREPRESSOR OF PANGOLIN, ISOFORM A-RELATED"/>
    <property type="match status" value="1"/>
</dbReference>
<dbReference type="InterPro" id="IPR039353">
    <property type="entry name" value="TF_Adf1"/>
</dbReference>
<organism evidence="3 4">
    <name type="scientific">Cinara cedri</name>
    <dbReference type="NCBI Taxonomy" id="506608"/>
    <lineage>
        <taxon>Eukaryota</taxon>
        <taxon>Metazoa</taxon>
        <taxon>Ecdysozoa</taxon>
        <taxon>Arthropoda</taxon>
        <taxon>Hexapoda</taxon>
        <taxon>Insecta</taxon>
        <taxon>Pterygota</taxon>
        <taxon>Neoptera</taxon>
        <taxon>Paraneoptera</taxon>
        <taxon>Hemiptera</taxon>
        <taxon>Sternorrhyncha</taxon>
        <taxon>Aphidomorpha</taxon>
        <taxon>Aphidoidea</taxon>
        <taxon>Aphididae</taxon>
        <taxon>Lachninae</taxon>
        <taxon>Cinara</taxon>
    </lineage>
</organism>
<feature type="region of interest" description="Disordered" evidence="1">
    <location>
        <begin position="112"/>
        <end position="138"/>
    </location>
</feature>
<accession>A0A5E4N123</accession>
<dbReference type="Proteomes" id="UP000325440">
    <property type="component" value="Unassembled WGS sequence"/>
</dbReference>
<reference evidence="3 4" key="1">
    <citation type="submission" date="2019-08" db="EMBL/GenBank/DDBJ databases">
        <authorList>
            <person name="Alioto T."/>
            <person name="Alioto T."/>
            <person name="Gomez Garrido J."/>
        </authorList>
    </citation>
    <scope>NUCLEOTIDE SEQUENCE [LARGE SCALE GENOMIC DNA]</scope>
</reference>
<protein>
    <submittedName>
        <fullName evidence="3">MADF domain</fullName>
    </submittedName>
</protein>
<dbReference type="GO" id="GO:0005667">
    <property type="term" value="C:transcription regulator complex"/>
    <property type="evidence" value="ECO:0007669"/>
    <property type="project" value="TreeGrafter"/>
</dbReference>
<dbReference type="GO" id="GO:0005634">
    <property type="term" value="C:nucleus"/>
    <property type="evidence" value="ECO:0007669"/>
    <property type="project" value="TreeGrafter"/>
</dbReference>
<keyword evidence="4" id="KW-1185">Reference proteome</keyword>
<proteinExistence type="predicted"/>
<dbReference type="GO" id="GO:0006357">
    <property type="term" value="P:regulation of transcription by RNA polymerase II"/>
    <property type="evidence" value="ECO:0007669"/>
    <property type="project" value="TreeGrafter"/>
</dbReference>
<dbReference type="Pfam" id="PF10545">
    <property type="entry name" value="MADF_DNA_bdg"/>
    <property type="match status" value="1"/>
</dbReference>
<name>A0A5E4N123_9HEMI</name>
<feature type="domain" description="MADF" evidence="2">
    <location>
        <begin position="12"/>
        <end position="107"/>
    </location>
</feature>
<dbReference type="OrthoDB" id="6603924at2759"/>
<evidence type="ECO:0000256" key="1">
    <source>
        <dbReference type="SAM" id="MobiDB-lite"/>
    </source>
</evidence>
<sequence>MKKAASRARDEKLLAAVRHRPVLYDQSTHVFKDFGVKNAAWKEVASAVVGSQDKQAVERLKVRWKTLRDGFVRHLKKKKTLEMYTAAAAMRPYKLEKQIAFLLPHVSFRDEDDCNGGGGGDGDSNDDEETSSPATADQTTVVNDCDSVYDQQQQAADMLYEQSNADRACHEHDALDRSIHFLCKTAMTNNYKMEDMDSVDAFFHAMAQTVKQLKPITVAKIKRAVSIIVSNAEIEEMESSCSRFPTTVPVVVNESPKMEYVPT</sequence>
<dbReference type="SMART" id="SM00595">
    <property type="entry name" value="MADF"/>
    <property type="match status" value="1"/>
</dbReference>
<evidence type="ECO:0000313" key="4">
    <source>
        <dbReference type="Proteomes" id="UP000325440"/>
    </source>
</evidence>
<evidence type="ECO:0000259" key="2">
    <source>
        <dbReference type="PROSITE" id="PS51029"/>
    </source>
</evidence>
<dbReference type="InterPro" id="IPR006578">
    <property type="entry name" value="MADF-dom"/>
</dbReference>
<gene>
    <name evidence="3" type="ORF">CINCED_3A022576</name>
</gene>
<dbReference type="PROSITE" id="PS51029">
    <property type="entry name" value="MADF"/>
    <property type="match status" value="1"/>
</dbReference>
<dbReference type="PANTHER" id="PTHR12243">
    <property type="entry name" value="MADF DOMAIN TRANSCRIPTION FACTOR"/>
    <property type="match status" value="1"/>
</dbReference>
<dbReference type="AlphaFoldDB" id="A0A5E4N123"/>